<dbReference type="Proteomes" id="UP000011513">
    <property type="component" value="Unassembled WGS sequence"/>
</dbReference>
<comment type="caution">
    <text evidence="2">The sequence shown here is derived from an EMBL/GenBank/DDBJ whole genome shotgun (WGS) entry which is preliminary data.</text>
</comment>
<protein>
    <submittedName>
        <fullName evidence="2">Uncharacterized protein</fullName>
    </submittedName>
</protein>
<feature type="compositionally biased region" description="Basic and acidic residues" evidence="1">
    <location>
        <begin position="129"/>
        <end position="146"/>
    </location>
</feature>
<dbReference type="OrthoDB" id="308494at2157"/>
<accession>M0DGU7</accession>
<feature type="compositionally biased region" description="Acidic residues" evidence="1">
    <location>
        <begin position="151"/>
        <end position="164"/>
    </location>
</feature>
<dbReference type="PANTHER" id="PTHR47372">
    <property type="entry name" value="DAUER UP-REGULATED-RELATED"/>
    <property type="match status" value="1"/>
</dbReference>
<dbReference type="PANTHER" id="PTHR47372:SF11">
    <property type="entry name" value="RE19971P"/>
    <property type="match status" value="1"/>
</dbReference>
<feature type="compositionally biased region" description="Acidic residues" evidence="1">
    <location>
        <begin position="233"/>
        <end position="272"/>
    </location>
</feature>
<feature type="region of interest" description="Disordered" evidence="1">
    <location>
        <begin position="230"/>
        <end position="272"/>
    </location>
</feature>
<evidence type="ECO:0000313" key="2">
    <source>
        <dbReference type="EMBL" id="ELZ33998.1"/>
    </source>
</evidence>
<dbReference type="eggNOG" id="arCOG10727">
    <property type="taxonomic scope" value="Archaea"/>
</dbReference>
<evidence type="ECO:0000256" key="1">
    <source>
        <dbReference type="SAM" id="MobiDB-lite"/>
    </source>
</evidence>
<dbReference type="Gene3D" id="1.10.287.700">
    <property type="entry name" value="Helix hairpin bin"/>
    <property type="match status" value="1"/>
</dbReference>
<dbReference type="AlphaFoldDB" id="M0DGU7"/>
<proteinExistence type="predicted"/>
<keyword evidence="3" id="KW-1185">Reference proteome</keyword>
<feature type="region of interest" description="Disordered" evidence="1">
    <location>
        <begin position="117"/>
        <end position="189"/>
    </location>
</feature>
<gene>
    <name evidence="2" type="ORF">C474_03535</name>
</gene>
<sequence length="272" mass="29017">MTDSSEMANRIANDVVDEIDVGSALTGGDVTEDLDGESLGRSIGETVGETLGRVVGRGVVRWTLSKLTFWDDEDPSLAGKIGRSLVVALGRTLQKPEFKQPLGDAFRGLVDQLEERQQAAKDAAADAGEETKETAGDAAEQAKETASDAAEQAEDSAESAEDAAGDAADAVAEEAESAAERLAAGDMDELRKETYRELLEMMEYSKIQSIAKQSGVKANQQRDEMIDAIVDNFDADEDAEDSESEGEDNSDDAEEASEDESESDESDDDESS</sequence>
<dbReference type="InParanoid" id="M0DGU7"/>
<name>M0DGU7_HALPD</name>
<reference evidence="2 3" key="1">
    <citation type="journal article" date="2014" name="PLoS Genet.">
        <title>Phylogenetically driven sequencing of extremely halophilic archaea reveals strategies for static and dynamic osmo-response.</title>
        <authorList>
            <person name="Becker E.A."/>
            <person name="Seitzer P.M."/>
            <person name="Tritt A."/>
            <person name="Larsen D."/>
            <person name="Krusor M."/>
            <person name="Yao A.I."/>
            <person name="Wu D."/>
            <person name="Madern D."/>
            <person name="Eisen J.A."/>
            <person name="Darling A.E."/>
            <person name="Facciotti M.T."/>
        </authorList>
    </citation>
    <scope>NUCLEOTIDE SEQUENCE [LARGE SCALE GENOMIC DNA]</scope>
    <source>
        <strain evidence="2 3">JCM 14848</strain>
    </source>
</reference>
<organism evidence="2 3">
    <name type="scientific">Halogeometricum pallidum JCM 14848</name>
    <dbReference type="NCBI Taxonomy" id="1227487"/>
    <lineage>
        <taxon>Archaea</taxon>
        <taxon>Methanobacteriati</taxon>
        <taxon>Methanobacteriota</taxon>
        <taxon>Stenosarchaea group</taxon>
        <taxon>Halobacteria</taxon>
        <taxon>Halobacteriales</taxon>
        <taxon>Haloferacaceae</taxon>
        <taxon>Halogeometricum</taxon>
    </lineage>
</organism>
<dbReference type="EMBL" id="AOIV01000006">
    <property type="protein sequence ID" value="ELZ33998.1"/>
    <property type="molecule type" value="Genomic_DNA"/>
</dbReference>
<evidence type="ECO:0000313" key="3">
    <source>
        <dbReference type="Proteomes" id="UP000011513"/>
    </source>
</evidence>
<dbReference type="RefSeq" id="WP_008383997.1">
    <property type="nucleotide sequence ID" value="NZ_AOIV01000006.1"/>
</dbReference>